<feature type="compositionally biased region" description="Low complexity" evidence="2">
    <location>
        <begin position="42"/>
        <end position="75"/>
    </location>
</feature>
<dbReference type="Proteomes" id="UP000231279">
    <property type="component" value="Unassembled WGS sequence"/>
</dbReference>
<comment type="caution">
    <text evidence="3">The sequence shown here is derived from an EMBL/GenBank/DDBJ whole genome shotgun (WGS) entry which is preliminary data.</text>
</comment>
<accession>A0A2G9HX79</accession>
<feature type="compositionally biased region" description="Polar residues" evidence="2">
    <location>
        <begin position="1"/>
        <end position="17"/>
    </location>
</feature>
<dbReference type="GO" id="GO:0008017">
    <property type="term" value="F:microtubule binding"/>
    <property type="evidence" value="ECO:0007669"/>
    <property type="project" value="TreeGrafter"/>
</dbReference>
<keyword evidence="4" id="KW-1185">Reference proteome</keyword>
<dbReference type="PANTHER" id="PTHR31807:SF52">
    <property type="entry name" value="QWRF FAMILY PROTEIN"/>
    <property type="match status" value="1"/>
</dbReference>
<feature type="compositionally biased region" description="Basic and acidic residues" evidence="2">
    <location>
        <begin position="171"/>
        <end position="188"/>
    </location>
</feature>
<evidence type="ECO:0000256" key="2">
    <source>
        <dbReference type="SAM" id="MobiDB-lite"/>
    </source>
</evidence>
<dbReference type="AlphaFoldDB" id="A0A2G9HX79"/>
<protein>
    <recommendedName>
        <fullName evidence="5">QWRF family protein</fullName>
    </recommendedName>
</protein>
<evidence type="ECO:0000313" key="3">
    <source>
        <dbReference type="EMBL" id="PIN22093.1"/>
    </source>
</evidence>
<feature type="region of interest" description="Disordered" evidence="2">
    <location>
        <begin position="141"/>
        <end position="206"/>
    </location>
</feature>
<proteinExistence type="inferred from homology"/>
<organism evidence="3 4">
    <name type="scientific">Handroanthus impetiginosus</name>
    <dbReference type="NCBI Taxonomy" id="429701"/>
    <lineage>
        <taxon>Eukaryota</taxon>
        <taxon>Viridiplantae</taxon>
        <taxon>Streptophyta</taxon>
        <taxon>Embryophyta</taxon>
        <taxon>Tracheophyta</taxon>
        <taxon>Spermatophyta</taxon>
        <taxon>Magnoliopsida</taxon>
        <taxon>eudicotyledons</taxon>
        <taxon>Gunneridae</taxon>
        <taxon>Pentapetalae</taxon>
        <taxon>asterids</taxon>
        <taxon>lamiids</taxon>
        <taxon>Lamiales</taxon>
        <taxon>Bignoniaceae</taxon>
        <taxon>Crescentiina</taxon>
        <taxon>Tabebuia alliance</taxon>
        <taxon>Handroanthus</taxon>
    </lineage>
</organism>
<sequence length="604" mass="66673">MVTAVTSNVKQRSSQNPKRLPLLPSDSDNGPPRRPKAREVTSRYLSFSTSTSSTNSSSSTNTTASSVTSRSSVSSRRCRSPMLSSRGAITTLESSVKERAVSAERRRPAVAASDAERTLMTSIRTLSVSFQGESFSLLVNKVKPPPTSAGTPRGLGRATPERRKAGVTPVRDQRARDRENPRPIDQQHRWPGRLRGRDSSFVTPSLDYSSERGKLIGSGSELESNNFEVRGINKIHNRLSFVDRLNSDFESVSSESTASGNAVQSKGGPRGIVVPTRFREEVNDQELKVPYHVSPVSNNGLRRKSPSKLIIAKKFQNDSPVSSPREVFPCRGLSPLREGVRLASPSKVLPLSTSALFRGMASPTRTRNGVSNLMNNSNMCSTPSMLSFAADVRKGKLGENQIVDAHDLRILHNRQLQWRLGNARVENALLVQKQTAERSLYNAWVSTSKLRHSVKSKRIQLQLLRHNLKLYSVLKEQEPHLENWDLFDRDHCNSLSGAIKALESSTIRLPIFAGARADIQKVQEAISSAVDVMQALASSICSLLAKVEQTNLLVSELSSLSAQERALLDEFKDFLSTTFIPLQVAYCSLRTHMLQVPATLRKPL</sequence>
<name>A0A2G9HX79_9LAMI</name>
<gene>
    <name evidence="3" type="ORF">CDL12_05183</name>
</gene>
<dbReference type="GO" id="GO:0051225">
    <property type="term" value="P:spindle assembly"/>
    <property type="evidence" value="ECO:0007669"/>
    <property type="project" value="TreeGrafter"/>
</dbReference>
<dbReference type="PANTHER" id="PTHR31807">
    <property type="entry name" value="AUGMIN FAMILY MEMBER"/>
    <property type="match status" value="1"/>
</dbReference>
<reference evidence="4" key="1">
    <citation type="journal article" date="2018" name="Gigascience">
        <title>Genome assembly of the Pink Ipe (Handroanthus impetiginosus, Bignoniaceae), a highly valued, ecologically keystone Neotropical timber forest tree.</title>
        <authorList>
            <person name="Silva-Junior O.B."/>
            <person name="Grattapaglia D."/>
            <person name="Novaes E."/>
            <person name="Collevatti R.G."/>
        </authorList>
    </citation>
    <scope>NUCLEOTIDE SEQUENCE [LARGE SCALE GENOMIC DNA]</scope>
    <source>
        <strain evidence="4">cv. UFG-1</strain>
    </source>
</reference>
<comment type="similarity">
    <text evidence="1">Belongs to the QWRF family.</text>
</comment>
<feature type="region of interest" description="Disordered" evidence="2">
    <location>
        <begin position="1"/>
        <end position="86"/>
    </location>
</feature>
<dbReference type="EMBL" id="NKXS01000825">
    <property type="protein sequence ID" value="PIN22093.1"/>
    <property type="molecule type" value="Genomic_DNA"/>
</dbReference>
<dbReference type="GO" id="GO:0005737">
    <property type="term" value="C:cytoplasm"/>
    <property type="evidence" value="ECO:0007669"/>
    <property type="project" value="TreeGrafter"/>
</dbReference>
<evidence type="ECO:0008006" key="5">
    <source>
        <dbReference type="Google" id="ProtNLM"/>
    </source>
</evidence>
<dbReference type="OrthoDB" id="1924320at2759"/>
<dbReference type="STRING" id="429701.A0A2G9HX79"/>
<dbReference type="InterPro" id="IPR007573">
    <property type="entry name" value="QWRF"/>
</dbReference>
<evidence type="ECO:0000313" key="4">
    <source>
        <dbReference type="Proteomes" id="UP000231279"/>
    </source>
</evidence>
<dbReference type="GO" id="GO:0005880">
    <property type="term" value="C:nuclear microtubule"/>
    <property type="evidence" value="ECO:0007669"/>
    <property type="project" value="TreeGrafter"/>
</dbReference>
<dbReference type="Pfam" id="PF04484">
    <property type="entry name" value="QWRF"/>
    <property type="match status" value="1"/>
</dbReference>
<evidence type="ECO:0000256" key="1">
    <source>
        <dbReference type="ARBA" id="ARBA00010016"/>
    </source>
</evidence>